<keyword evidence="15" id="KW-1185">Reference proteome</keyword>
<dbReference type="SUPFAM" id="SSF54373">
    <property type="entry name" value="FAD-linked reductases, C-terminal domain"/>
    <property type="match status" value="1"/>
</dbReference>
<evidence type="ECO:0000256" key="9">
    <source>
        <dbReference type="ARBA" id="ARBA00023128"/>
    </source>
</evidence>
<evidence type="ECO:0000256" key="10">
    <source>
        <dbReference type="ARBA" id="ARBA00049055"/>
    </source>
</evidence>
<gene>
    <name evidence="14" type="ORF">LAMI_0B00430G</name>
</gene>
<evidence type="ECO:0000256" key="4">
    <source>
        <dbReference type="ARBA" id="ARBA00007330"/>
    </source>
</evidence>
<keyword evidence="9" id="KW-0496">Mitochondrion</keyword>
<proteinExistence type="inferred from homology"/>
<evidence type="ECO:0000259" key="12">
    <source>
        <dbReference type="Pfam" id="PF01266"/>
    </source>
</evidence>
<reference evidence="14 15" key="1">
    <citation type="submission" date="2016-03" db="EMBL/GenBank/DDBJ databases">
        <authorList>
            <person name="Devillers H."/>
        </authorList>
    </citation>
    <scope>NUCLEOTIDE SEQUENCE [LARGE SCALE GENOMIC DNA]</scope>
    <source>
        <strain evidence="14">CBS 11717</strain>
    </source>
</reference>
<keyword evidence="7" id="KW-0809">Transit peptide</keyword>
<dbReference type="FunFam" id="1.10.8.870:FF:000005">
    <property type="entry name" value="Glycerol-3-phosphate dehydrogenase"/>
    <property type="match status" value="1"/>
</dbReference>
<dbReference type="STRING" id="1230905.A0A1G4ITK1"/>
<comment type="catalytic activity">
    <reaction evidence="10 11">
        <text>a quinone + sn-glycerol 3-phosphate = dihydroxyacetone phosphate + a quinol</text>
        <dbReference type="Rhea" id="RHEA:18977"/>
        <dbReference type="ChEBI" id="CHEBI:24646"/>
        <dbReference type="ChEBI" id="CHEBI:57597"/>
        <dbReference type="ChEBI" id="CHEBI:57642"/>
        <dbReference type="ChEBI" id="CHEBI:132124"/>
        <dbReference type="EC" id="1.1.5.3"/>
    </reaction>
</comment>
<evidence type="ECO:0000256" key="2">
    <source>
        <dbReference type="ARBA" id="ARBA00004173"/>
    </source>
</evidence>
<name>A0A1G4ITK1_9SACH</name>
<dbReference type="SUPFAM" id="SSF51905">
    <property type="entry name" value="FAD/NAD(P)-binding domain"/>
    <property type="match status" value="1"/>
</dbReference>
<dbReference type="PRINTS" id="PR01001">
    <property type="entry name" value="FADG3PDH"/>
</dbReference>
<organism evidence="14 15">
    <name type="scientific">Lachancea mirantina</name>
    <dbReference type="NCBI Taxonomy" id="1230905"/>
    <lineage>
        <taxon>Eukaryota</taxon>
        <taxon>Fungi</taxon>
        <taxon>Dikarya</taxon>
        <taxon>Ascomycota</taxon>
        <taxon>Saccharomycotina</taxon>
        <taxon>Saccharomycetes</taxon>
        <taxon>Saccharomycetales</taxon>
        <taxon>Saccharomycetaceae</taxon>
        <taxon>Lachancea</taxon>
    </lineage>
</organism>
<dbReference type="FunFam" id="3.30.9.10:FF:000037">
    <property type="entry name" value="Glycerol-3-phosphate dehydrogenase"/>
    <property type="match status" value="1"/>
</dbReference>
<evidence type="ECO:0000256" key="6">
    <source>
        <dbReference type="ARBA" id="ARBA00022827"/>
    </source>
</evidence>
<dbReference type="EC" id="1.1.5.3" evidence="11"/>
<dbReference type="Pfam" id="PF01266">
    <property type="entry name" value="DAO"/>
    <property type="match status" value="1"/>
</dbReference>
<dbReference type="PROSITE" id="PS00978">
    <property type="entry name" value="FAD_G3PDH_2"/>
    <property type="match status" value="1"/>
</dbReference>
<dbReference type="Proteomes" id="UP000191024">
    <property type="component" value="Chromosome B"/>
</dbReference>
<dbReference type="InterPro" id="IPR038299">
    <property type="entry name" value="DAO_C_sf"/>
</dbReference>
<dbReference type="Gene3D" id="1.10.8.870">
    <property type="entry name" value="Alpha-glycerophosphate oxidase, cap domain"/>
    <property type="match status" value="1"/>
</dbReference>
<protein>
    <recommendedName>
        <fullName evidence="11">Glycerol-3-phosphate dehydrogenase</fullName>
        <ecNumber evidence="11">1.1.5.3</ecNumber>
    </recommendedName>
</protein>
<dbReference type="PANTHER" id="PTHR11985:SF15">
    <property type="entry name" value="GLYCEROL-3-PHOSPHATE DEHYDROGENASE, MITOCHONDRIAL"/>
    <property type="match status" value="1"/>
</dbReference>
<dbReference type="PROSITE" id="PS00977">
    <property type="entry name" value="FAD_G3PDH_1"/>
    <property type="match status" value="1"/>
</dbReference>
<dbReference type="InterPro" id="IPR006076">
    <property type="entry name" value="FAD-dep_OxRdtase"/>
</dbReference>
<evidence type="ECO:0000259" key="13">
    <source>
        <dbReference type="Pfam" id="PF16901"/>
    </source>
</evidence>
<evidence type="ECO:0000313" key="15">
    <source>
        <dbReference type="Proteomes" id="UP000191024"/>
    </source>
</evidence>
<evidence type="ECO:0000256" key="11">
    <source>
        <dbReference type="RuleBase" id="RU361217"/>
    </source>
</evidence>
<evidence type="ECO:0000256" key="8">
    <source>
        <dbReference type="ARBA" id="ARBA00023002"/>
    </source>
</evidence>
<dbReference type="OrthoDB" id="264015at2759"/>
<comment type="pathway">
    <text evidence="3">Polyol metabolism; glycerol degradation via glycerol kinase pathway; glycerone phosphate from sn-glycerol 3-phosphate (anaerobic route): step 1/1.</text>
</comment>
<comment type="cofactor">
    <cofactor evidence="1 11">
        <name>FAD</name>
        <dbReference type="ChEBI" id="CHEBI:57692"/>
    </cofactor>
</comment>
<dbReference type="InterPro" id="IPR000447">
    <property type="entry name" value="G3P_DH_FAD-dep"/>
</dbReference>
<feature type="domain" description="Alpha-glycerophosphate oxidase C-terminal" evidence="13">
    <location>
        <begin position="490"/>
        <end position="630"/>
    </location>
</feature>
<dbReference type="Gene3D" id="3.30.9.10">
    <property type="entry name" value="D-Amino Acid Oxidase, subunit A, domain 2"/>
    <property type="match status" value="2"/>
</dbReference>
<dbReference type="Gene3D" id="3.50.50.60">
    <property type="entry name" value="FAD/NAD(P)-binding domain"/>
    <property type="match status" value="3"/>
</dbReference>
<evidence type="ECO:0000256" key="3">
    <source>
        <dbReference type="ARBA" id="ARBA00005157"/>
    </source>
</evidence>
<dbReference type="GO" id="GO:0005739">
    <property type="term" value="C:mitochondrion"/>
    <property type="evidence" value="ECO:0007669"/>
    <property type="project" value="UniProtKB-SubCell"/>
</dbReference>
<keyword evidence="5 11" id="KW-0285">Flavoprotein</keyword>
<dbReference type="AlphaFoldDB" id="A0A1G4ITK1"/>
<comment type="subcellular location">
    <subcellularLocation>
        <location evidence="2">Mitochondrion</location>
    </subcellularLocation>
</comment>
<dbReference type="EMBL" id="LT598464">
    <property type="protein sequence ID" value="SCU79995.1"/>
    <property type="molecule type" value="Genomic_DNA"/>
</dbReference>
<dbReference type="InterPro" id="IPR036188">
    <property type="entry name" value="FAD/NAD-bd_sf"/>
</dbReference>
<feature type="domain" description="FAD dependent oxidoreductase" evidence="12">
    <location>
        <begin position="72"/>
        <end position="469"/>
    </location>
</feature>
<keyword evidence="6" id="KW-0274">FAD</keyword>
<evidence type="ECO:0000256" key="1">
    <source>
        <dbReference type="ARBA" id="ARBA00001974"/>
    </source>
</evidence>
<dbReference type="InterPro" id="IPR031656">
    <property type="entry name" value="DAO_C"/>
</dbReference>
<keyword evidence="8 11" id="KW-0560">Oxidoreductase</keyword>
<dbReference type="GO" id="GO:0006072">
    <property type="term" value="P:glycerol-3-phosphate metabolic process"/>
    <property type="evidence" value="ECO:0007669"/>
    <property type="project" value="UniProtKB-UniRule"/>
</dbReference>
<dbReference type="Pfam" id="PF16901">
    <property type="entry name" value="DAO_C"/>
    <property type="match status" value="1"/>
</dbReference>
<comment type="similarity">
    <text evidence="4 11">Belongs to the FAD-dependent glycerol-3-phosphate dehydrogenase family.</text>
</comment>
<evidence type="ECO:0000256" key="5">
    <source>
        <dbReference type="ARBA" id="ARBA00022630"/>
    </source>
</evidence>
<dbReference type="PANTHER" id="PTHR11985">
    <property type="entry name" value="GLYCEROL-3-PHOSPHATE DEHYDROGENASE"/>
    <property type="match status" value="1"/>
</dbReference>
<evidence type="ECO:0000256" key="7">
    <source>
        <dbReference type="ARBA" id="ARBA00022946"/>
    </source>
</evidence>
<accession>A0A1G4ITK1</accession>
<sequence length="646" mass="71347">MFSRTISRRIAATTLVAAGGYAGWNLRPAQDHIYHNEARNDVQTAELNPARPPSPPTRSELLNRLSKTAQFDVLVIGGGATGSGCAVDGATRGLNVALVEMNDFASGTSSKSTKMAHGGVRYLEKAFWELSKAQLDLVIEALNERGHMLYTAPHLCKILPIMIPVYNYWQVPYFYVGCKMYDLFAGSQNLKSSFLVSKGQATEIAPMLDGSKIKAGLVYHDGSFNDSRMNSTLAVTAIEKGATVLNYMEVLQLIKNGSTGKVEGAVVQDRETGEQYKINAKVVVNATGPFSDRILQMDKDPKGFPRNDLIQFANEGHTSIGSRVAVSNPHMVVPSVGVHIVLPAFYCPKTMGLLDAKTSDGRVMFFLPWQGKVLAGTTDIPMKQVPENPTATEADIQDILKELQHYIKFPVKRSDVLSAWAGIRPLVRDPRKVKEGEGGSTQGLVRSHFIFTSDNGLVTIAGGKWTTYREMAEETINEVVKQGHFNVKPCITKKLRLAGAENWDPNLQALLAQRYHLSSKMAEHLANSYGTRASMICDMLEDGDLNKLPVTFGGREDVTVIGNVDFDSFRYPFTIAELKYSINHEYTRTALDFLMRRTRFAFLDAKQALAAVPGTVSVMGDELNWDASRREREIKDTQEFIKTFGV</sequence>
<evidence type="ECO:0000313" key="14">
    <source>
        <dbReference type="EMBL" id="SCU79995.1"/>
    </source>
</evidence>
<dbReference type="GO" id="GO:0004368">
    <property type="term" value="F:glycerol-3-phosphate dehydrogenase (quinone) activity"/>
    <property type="evidence" value="ECO:0007669"/>
    <property type="project" value="UniProtKB-EC"/>
</dbReference>